<dbReference type="GO" id="GO:0006355">
    <property type="term" value="P:regulation of DNA-templated transcription"/>
    <property type="evidence" value="ECO:0007669"/>
    <property type="project" value="InterPro"/>
</dbReference>
<dbReference type="PATRIC" id="fig|301375.7.peg.2336"/>
<comment type="caution">
    <text evidence="3">The sequence shown here is derived from an EMBL/GenBank/DDBJ whole genome shotgun (WGS) entry which is preliminary data.</text>
</comment>
<keyword evidence="1" id="KW-0010">Activator</keyword>
<dbReference type="InterPro" id="IPR004026">
    <property type="entry name" value="Ada_DNA_repair_Zn-bd"/>
</dbReference>
<dbReference type="GO" id="GO:0008270">
    <property type="term" value="F:zinc ion binding"/>
    <property type="evidence" value="ECO:0007669"/>
    <property type="project" value="InterPro"/>
</dbReference>
<evidence type="ECO:0000256" key="1">
    <source>
        <dbReference type="ARBA" id="ARBA00023159"/>
    </source>
</evidence>
<dbReference type="Gene3D" id="2.40.50.90">
    <property type="match status" value="1"/>
</dbReference>
<dbReference type="InterPro" id="IPR016071">
    <property type="entry name" value="Staphylococal_nuclease_OB-fold"/>
</dbReference>
<dbReference type="SUPFAM" id="SSF57884">
    <property type="entry name" value="Ada DNA repair protein, N-terminal domain (N-Ada 10)"/>
    <property type="match status" value="1"/>
</dbReference>
<dbReference type="PROSITE" id="PS50830">
    <property type="entry name" value="TNASE_3"/>
    <property type="match status" value="1"/>
</dbReference>
<feature type="domain" description="TNase-like" evidence="2">
    <location>
        <begin position="15"/>
        <end position="183"/>
    </location>
</feature>
<dbReference type="Proteomes" id="UP000057043">
    <property type="component" value="Unassembled WGS sequence"/>
</dbReference>
<dbReference type="SUPFAM" id="SSF50199">
    <property type="entry name" value="Staphylococcal nuclease"/>
    <property type="match status" value="1"/>
</dbReference>
<sequence>MLVSLSTFVASAAQDEASGIVTNVVDGDTFDIRIEETDPRIIYDIERVRLADVDSPEMSTLDGLPAEVYTTETLLGKKVWLDIDNTSGDGRDPYNRLLAVVWLEDLNGTINATPFNRLLVDAGFAVVKDYSNNEFDPDDWWNKGTSEPDYMFEKASVKGVGYKNVVALIQAQSETTTGGLFVGSTRSDKYHYPSCRWAEKILPENAIWFSSSEEARAAGYVPCGVCKPPLKSGS</sequence>
<accession>A0A101FSN4</accession>
<dbReference type="Gene3D" id="3.40.10.10">
    <property type="entry name" value="DNA Methylphosphotriester Repair Domain"/>
    <property type="match status" value="1"/>
</dbReference>
<evidence type="ECO:0000259" key="2">
    <source>
        <dbReference type="PROSITE" id="PS50830"/>
    </source>
</evidence>
<dbReference type="GO" id="GO:0003677">
    <property type="term" value="F:DNA binding"/>
    <property type="evidence" value="ECO:0007669"/>
    <property type="project" value="InterPro"/>
</dbReference>
<proteinExistence type="predicted"/>
<gene>
    <name evidence="3" type="ORF">XD72_1896</name>
</gene>
<dbReference type="AlphaFoldDB" id="A0A101FSN4"/>
<organism evidence="3 4">
    <name type="scientific">Methanothrix harundinacea</name>
    <dbReference type="NCBI Taxonomy" id="301375"/>
    <lineage>
        <taxon>Archaea</taxon>
        <taxon>Methanobacteriati</taxon>
        <taxon>Methanobacteriota</taxon>
        <taxon>Stenosarchaea group</taxon>
        <taxon>Methanomicrobia</taxon>
        <taxon>Methanotrichales</taxon>
        <taxon>Methanotrichaceae</taxon>
        <taxon>Methanothrix</taxon>
    </lineage>
</organism>
<dbReference type="SMART" id="SM00318">
    <property type="entry name" value="SNc"/>
    <property type="match status" value="1"/>
</dbReference>
<protein>
    <submittedName>
        <fullName evidence="3">Extracellular nuclease</fullName>
    </submittedName>
</protein>
<dbReference type="EMBL" id="LGFT01000051">
    <property type="protein sequence ID" value="KUK43732.1"/>
    <property type="molecule type" value="Genomic_DNA"/>
</dbReference>
<evidence type="ECO:0000313" key="3">
    <source>
        <dbReference type="EMBL" id="KUK43732.1"/>
    </source>
</evidence>
<dbReference type="GO" id="GO:0006281">
    <property type="term" value="P:DNA repair"/>
    <property type="evidence" value="ECO:0007669"/>
    <property type="project" value="InterPro"/>
</dbReference>
<dbReference type="Pfam" id="PF00565">
    <property type="entry name" value="SNase"/>
    <property type="match status" value="1"/>
</dbReference>
<evidence type="ECO:0000313" key="4">
    <source>
        <dbReference type="Proteomes" id="UP000057043"/>
    </source>
</evidence>
<dbReference type="Pfam" id="PF02805">
    <property type="entry name" value="Ada_Zn_binding"/>
    <property type="match status" value="1"/>
</dbReference>
<dbReference type="GO" id="GO:0008168">
    <property type="term" value="F:methyltransferase activity"/>
    <property type="evidence" value="ECO:0007669"/>
    <property type="project" value="InterPro"/>
</dbReference>
<name>A0A101FSN4_9EURY</name>
<dbReference type="InterPro" id="IPR035451">
    <property type="entry name" value="Ada-like_dom_sf"/>
</dbReference>
<dbReference type="InterPro" id="IPR035437">
    <property type="entry name" value="SNase_OB-fold_sf"/>
</dbReference>
<reference evidence="3 4" key="1">
    <citation type="journal article" date="2015" name="MBio">
        <title>Genome-Resolved Metagenomic Analysis Reveals Roles for Candidate Phyla and Other Microbial Community Members in Biogeochemical Transformations in Oil Reservoirs.</title>
        <authorList>
            <person name="Hu P."/>
            <person name="Tom L."/>
            <person name="Singh A."/>
            <person name="Thomas B.C."/>
            <person name="Baker B.J."/>
            <person name="Piceno Y.M."/>
            <person name="Andersen G.L."/>
            <person name="Banfield J.F."/>
        </authorList>
    </citation>
    <scope>NUCLEOTIDE SEQUENCE [LARGE SCALE GENOMIC DNA]</scope>
    <source>
        <strain evidence="3">57_489</strain>
    </source>
</reference>